<sequence length="101" mass="11139">MHHRRWASAGAASISSTGQHNLSHIEPHTYGTSWNSVRWNKPLESSSNGAGGGGIRNEHPSRFLSIVQPTSNDYGFNPSYSRSTARRFGSQPATRNNIEMK</sequence>
<evidence type="ECO:0000313" key="3">
    <source>
        <dbReference type="Proteomes" id="UP000271098"/>
    </source>
</evidence>
<feature type="compositionally biased region" description="Low complexity" evidence="1">
    <location>
        <begin position="7"/>
        <end position="16"/>
    </location>
</feature>
<feature type="compositionally biased region" description="Polar residues" evidence="1">
    <location>
        <begin position="91"/>
        <end position="101"/>
    </location>
</feature>
<proteinExistence type="predicted"/>
<feature type="region of interest" description="Disordered" evidence="1">
    <location>
        <begin position="1"/>
        <end position="21"/>
    </location>
</feature>
<accession>A0A183ETU0</accession>
<evidence type="ECO:0000313" key="4">
    <source>
        <dbReference type="WBParaSite" id="GPUH_0002441101-mRNA-1"/>
    </source>
</evidence>
<feature type="region of interest" description="Disordered" evidence="1">
    <location>
        <begin position="44"/>
        <end position="101"/>
    </location>
</feature>
<evidence type="ECO:0000313" key="2">
    <source>
        <dbReference type="EMBL" id="VDN42765.1"/>
    </source>
</evidence>
<protein>
    <submittedName>
        <fullName evidence="2 4">Uncharacterized protein</fullName>
    </submittedName>
</protein>
<feature type="compositionally biased region" description="Polar residues" evidence="1">
    <location>
        <begin position="67"/>
        <end position="83"/>
    </location>
</feature>
<keyword evidence="3" id="KW-1185">Reference proteome</keyword>
<evidence type="ECO:0000256" key="1">
    <source>
        <dbReference type="SAM" id="MobiDB-lite"/>
    </source>
</evidence>
<dbReference type="EMBL" id="UYRT01100967">
    <property type="protein sequence ID" value="VDN42765.1"/>
    <property type="molecule type" value="Genomic_DNA"/>
</dbReference>
<name>A0A183ETU0_9BILA</name>
<dbReference type="AlphaFoldDB" id="A0A183ETU0"/>
<dbReference type="WBParaSite" id="GPUH_0002441101-mRNA-1">
    <property type="protein sequence ID" value="GPUH_0002441101-mRNA-1"/>
    <property type="gene ID" value="GPUH_0002441101"/>
</dbReference>
<reference evidence="4" key="1">
    <citation type="submission" date="2016-06" db="UniProtKB">
        <authorList>
            <consortium name="WormBaseParasite"/>
        </authorList>
    </citation>
    <scope>IDENTIFICATION</scope>
</reference>
<organism evidence="4">
    <name type="scientific">Gongylonema pulchrum</name>
    <dbReference type="NCBI Taxonomy" id="637853"/>
    <lineage>
        <taxon>Eukaryota</taxon>
        <taxon>Metazoa</taxon>
        <taxon>Ecdysozoa</taxon>
        <taxon>Nematoda</taxon>
        <taxon>Chromadorea</taxon>
        <taxon>Rhabditida</taxon>
        <taxon>Spirurina</taxon>
        <taxon>Spiruromorpha</taxon>
        <taxon>Spiruroidea</taxon>
        <taxon>Gongylonematidae</taxon>
        <taxon>Gongylonema</taxon>
    </lineage>
</organism>
<reference evidence="2 3" key="2">
    <citation type="submission" date="2018-11" db="EMBL/GenBank/DDBJ databases">
        <authorList>
            <consortium name="Pathogen Informatics"/>
        </authorList>
    </citation>
    <scope>NUCLEOTIDE SEQUENCE [LARGE SCALE GENOMIC DNA]</scope>
</reference>
<dbReference type="Proteomes" id="UP000271098">
    <property type="component" value="Unassembled WGS sequence"/>
</dbReference>
<gene>
    <name evidence="2" type="ORF">GPUH_LOCUS24383</name>
</gene>
<dbReference type="OrthoDB" id="5856121at2759"/>